<dbReference type="Gene3D" id="3.50.50.60">
    <property type="entry name" value="FAD/NAD(P)-binding domain"/>
    <property type="match status" value="2"/>
</dbReference>
<evidence type="ECO:0000313" key="1">
    <source>
        <dbReference type="EMBL" id="GAF84038.1"/>
    </source>
</evidence>
<dbReference type="PANTHER" id="PTHR10668:SF103">
    <property type="entry name" value="PYRIDINE NUCLEOTIDE-DISULFIDE OXIDOREDUCTASE DOMAIN-CONTAINING PROTEIN 2"/>
    <property type="match status" value="1"/>
</dbReference>
<protein>
    <recommendedName>
        <fullName evidence="2">Amine oxidase domain-containing protein</fullName>
    </recommendedName>
</protein>
<dbReference type="Pfam" id="PF13450">
    <property type="entry name" value="NAD_binding_8"/>
    <property type="match status" value="1"/>
</dbReference>
<dbReference type="PANTHER" id="PTHR10668">
    <property type="entry name" value="PHYTOENE DEHYDROGENASE"/>
    <property type="match status" value="1"/>
</dbReference>
<dbReference type="SUPFAM" id="SSF51905">
    <property type="entry name" value="FAD/NAD(P)-binding domain"/>
    <property type="match status" value="1"/>
</dbReference>
<feature type="non-terminal residue" evidence="1">
    <location>
        <position position="282"/>
    </location>
</feature>
<reference evidence="1" key="1">
    <citation type="journal article" date="2014" name="Front. Microbiol.">
        <title>High frequency of phylogenetically diverse reductive dehalogenase-homologous genes in deep subseafloor sedimentary metagenomes.</title>
        <authorList>
            <person name="Kawai M."/>
            <person name="Futagami T."/>
            <person name="Toyoda A."/>
            <person name="Takaki Y."/>
            <person name="Nishi S."/>
            <person name="Hori S."/>
            <person name="Arai W."/>
            <person name="Tsubouchi T."/>
            <person name="Morono Y."/>
            <person name="Uchiyama I."/>
            <person name="Ito T."/>
            <person name="Fujiyama A."/>
            <person name="Inagaki F."/>
            <person name="Takami H."/>
        </authorList>
    </citation>
    <scope>NUCLEOTIDE SEQUENCE</scope>
    <source>
        <strain evidence="1">Expedition CK06-06</strain>
    </source>
</reference>
<dbReference type="EMBL" id="BARS01006175">
    <property type="protein sequence ID" value="GAF84038.1"/>
    <property type="molecule type" value="Genomic_DNA"/>
</dbReference>
<sequence length="282" mass="30948">MQNYDAIIIGGGHNGLILGNYLVKAGLKTLIVERRLEVGGGLSTEEITIPGFLHNLHSYFHDTINVMPPFVDLDLEEFNARYYRPPVQAGIALKSGHAITMHTDLDKTCASIARVSKHDAEAYREMTENYESFMEAAVMPALYTRPHPPSNQLAILENSPEGLDFVRMGRLSPNDVLDEYFENEHVKALILHQLPIPRGIVPDYHGLGTVIPLAVSQVEHSQICLGGSHVLAHALWRSFFSNGGMAIGFSHVSKIVVENGEAKGVEILGGEKYQANKLVASA</sequence>
<comment type="caution">
    <text evidence="1">The sequence shown here is derived from an EMBL/GenBank/DDBJ whole genome shotgun (WGS) entry which is preliminary data.</text>
</comment>
<accession>X0SSE2</accession>
<organism evidence="1">
    <name type="scientific">marine sediment metagenome</name>
    <dbReference type="NCBI Taxonomy" id="412755"/>
    <lineage>
        <taxon>unclassified sequences</taxon>
        <taxon>metagenomes</taxon>
        <taxon>ecological metagenomes</taxon>
    </lineage>
</organism>
<evidence type="ECO:0008006" key="2">
    <source>
        <dbReference type="Google" id="ProtNLM"/>
    </source>
</evidence>
<name>X0SSE2_9ZZZZ</name>
<dbReference type="InterPro" id="IPR036188">
    <property type="entry name" value="FAD/NAD-bd_sf"/>
</dbReference>
<gene>
    <name evidence="1" type="ORF">S01H1_12072</name>
</gene>
<dbReference type="AlphaFoldDB" id="X0SSE2"/>
<proteinExistence type="predicted"/>